<sequence length="165" mass="18176">MQTARGRNPLPYVILNEVLAESGYKGLYRGWEAYLFLCWRPAVQYAIYDQLKALLLKAKRRKELTSAEAFLLGAVSRAIATIILFPYARAKVVAQAGKNASADRPEEERASASMVSVLVQIYRDEGVPGLFQGLGPELVRGVFSAALMLMVKEKLTASVKRALLG</sequence>
<dbReference type="GO" id="GO:0016020">
    <property type="term" value="C:membrane"/>
    <property type="evidence" value="ECO:0007669"/>
    <property type="project" value="UniProtKB-SubCell"/>
</dbReference>
<dbReference type="SUPFAM" id="SSF103506">
    <property type="entry name" value="Mitochondrial carrier"/>
    <property type="match status" value="1"/>
</dbReference>
<evidence type="ECO:0000256" key="8">
    <source>
        <dbReference type="PROSITE-ProRule" id="PRU00282"/>
    </source>
</evidence>
<evidence type="ECO:0000256" key="2">
    <source>
        <dbReference type="ARBA" id="ARBA00006375"/>
    </source>
</evidence>
<comment type="subcellular location">
    <subcellularLocation>
        <location evidence="1">Membrane</location>
        <topology evidence="1">Multi-pass membrane protein</topology>
    </subcellularLocation>
</comment>
<keyword evidence="4 8" id="KW-0812">Transmembrane</keyword>
<evidence type="ECO:0000313" key="10">
    <source>
        <dbReference type="EMBL" id="CAD9266774.1"/>
    </source>
</evidence>
<evidence type="ECO:0000256" key="6">
    <source>
        <dbReference type="ARBA" id="ARBA00022989"/>
    </source>
</evidence>
<dbReference type="PANTHER" id="PTHR45939">
    <property type="entry name" value="PEROXISOMAL MEMBRANE PROTEIN PMP34-RELATED"/>
    <property type="match status" value="1"/>
</dbReference>
<keyword evidence="6" id="KW-1133">Transmembrane helix</keyword>
<evidence type="ECO:0000256" key="7">
    <source>
        <dbReference type="ARBA" id="ARBA00023136"/>
    </source>
</evidence>
<evidence type="ECO:0000256" key="1">
    <source>
        <dbReference type="ARBA" id="ARBA00004141"/>
    </source>
</evidence>
<protein>
    <submittedName>
        <fullName evidence="10">Uncharacterized protein</fullName>
    </submittedName>
</protein>
<evidence type="ECO:0000256" key="5">
    <source>
        <dbReference type="ARBA" id="ARBA00022737"/>
    </source>
</evidence>
<gene>
    <name evidence="10" type="ORF">PPAR1163_LOCUS25200</name>
</gene>
<dbReference type="Pfam" id="PF00153">
    <property type="entry name" value="Mito_carr"/>
    <property type="match status" value="1"/>
</dbReference>
<comment type="similarity">
    <text evidence="2 9">Belongs to the mitochondrial carrier (TC 2.A.29) family.</text>
</comment>
<dbReference type="PANTHER" id="PTHR45939:SF1">
    <property type="entry name" value="MITOCHONDRIAL THIAMINE PYROPHOSPHATE CARRIER 1-RELATED"/>
    <property type="match status" value="1"/>
</dbReference>
<evidence type="ECO:0000256" key="3">
    <source>
        <dbReference type="ARBA" id="ARBA00022448"/>
    </source>
</evidence>
<reference evidence="10" key="1">
    <citation type="submission" date="2021-01" db="EMBL/GenBank/DDBJ databases">
        <authorList>
            <person name="Corre E."/>
            <person name="Pelletier E."/>
            <person name="Niang G."/>
            <person name="Scheremetjew M."/>
            <person name="Finn R."/>
            <person name="Kale V."/>
            <person name="Holt S."/>
            <person name="Cochrane G."/>
            <person name="Meng A."/>
            <person name="Brown T."/>
            <person name="Cohen L."/>
        </authorList>
    </citation>
    <scope>NUCLEOTIDE SEQUENCE</scope>
    <source>
        <strain evidence="10">CCMP2877</strain>
    </source>
</reference>
<evidence type="ECO:0000256" key="9">
    <source>
        <dbReference type="RuleBase" id="RU000488"/>
    </source>
</evidence>
<dbReference type="EMBL" id="HBGJ01039986">
    <property type="protein sequence ID" value="CAD9266774.1"/>
    <property type="molecule type" value="Transcribed_RNA"/>
</dbReference>
<dbReference type="GO" id="GO:0015217">
    <property type="term" value="F:ADP transmembrane transporter activity"/>
    <property type="evidence" value="ECO:0007669"/>
    <property type="project" value="TreeGrafter"/>
</dbReference>
<evidence type="ECO:0000256" key="4">
    <source>
        <dbReference type="ARBA" id="ARBA00022692"/>
    </source>
</evidence>
<dbReference type="AlphaFoldDB" id="A0A7S1XZ49"/>
<dbReference type="PROSITE" id="PS50920">
    <property type="entry name" value="SOLCAR"/>
    <property type="match status" value="1"/>
</dbReference>
<name>A0A7S1XZ49_9STRA</name>
<keyword evidence="5" id="KW-0677">Repeat</keyword>
<organism evidence="10">
    <name type="scientific">Phaeomonas parva</name>
    <dbReference type="NCBI Taxonomy" id="124430"/>
    <lineage>
        <taxon>Eukaryota</taxon>
        <taxon>Sar</taxon>
        <taxon>Stramenopiles</taxon>
        <taxon>Ochrophyta</taxon>
        <taxon>Pinguiophyceae</taxon>
        <taxon>Pinguiochrysidales</taxon>
        <taxon>Pinguiochrysidaceae</taxon>
        <taxon>Phaeomonas</taxon>
    </lineage>
</organism>
<accession>A0A7S1XZ49</accession>
<keyword evidence="3 9" id="KW-0813">Transport</keyword>
<proteinExistence type="inferred from homology"/>
<dbReference type="InterPro" id="IPR052217">
    <property type="entry name" value="Mito/Peroxisomal_Carrier"/>
</dbReference>
<dbReference type="InterPro" id="IPR023395">
    <property type="entry name" value="MCP_dom_sf"/>
</dbReference>
<dbReference type="InterPro" id="IPR018108">
    <property type="entry name" value="MCP_transmembrane"/>
</dbReference>
<keyword evidence="7 8" id="KW-0472">Membrane</keyword>
<feature type="repeat" description="Solcar" evidence="8">
    <location>
        <begin position="64"/>
        <end position="158"/>
    </location>
</feature>
<dbReference type="Gene3D" id="1.50.40.10">
    <property type="entry name" value="Mitochondrial carrier domain"/>
    <property type="match status" value="1"/>
</dbReference>